<dbReference type="InterPro" id="IPR051713">
    <property type="entry name" value="T-cell_Activation_Regulation"/>
</dbReference>
<evidence type="ECO:0000259" key="12">
    <source>
        <dbReference type="PROSITE" id="PS50835"/>
    </source>
</evidence>
<keyword evidence="6" id="KW-0472">Membrane</keyword>
<evidence type="ECO:0000256" key="1">
    <source>
        <dbReference type="ARBA" id="ARBA00004251"/>
    </source>
</evidence>
<dbReference type="SUPFAM" id="SSF48726">
    <property type="entry name" value="Immunoglobulin"/>
    <property type="match status" value="2"/>
</dbReference>
<feature type="chain" id="PRO_5043594548" description="Ig-like domain-containing protein" evidence="11">
    <location>
        <begin position="17"/>
        <end position="274"/>
    </location>
</feature>
<keyword evidence="8" id="KW-0675">Receptor</keyword>
<evidence type="ECO:0000256" key="5">
    <source>
        <dbReference type="ARBA" id="ARBA00022989"/>
    </source>
</evidence>
<dbReference type="GO" id="GO:0071222">
    <property type="term" value="P:cellular response to lipopolysaccharide"/>
    <property type="evidence" value="ECO:0007669"/>
    <property type="project" value="TreeGrafter"/>
</dbReference>
<evidence type="ECO:0000256" key="4">
    <source>
        <dbReference type="ARBA" id="ARBA00022729"/>
    </source>
</evidence>
<keyword evidence="7" id="KW-1015">Disulfide bond</keyword>
<keyword evidence="4 11" id="KW-0732">Signal</keyword>
<keyword evidence="9" id="KW-0325">Glycoprotein</keyword>
<evidence type="ECO:0000256" key="7">
    <source>
        <dbReference type="ARBA" id="ARBA00023157"/>
    </source>
</evidence>
<dbReference type="PANTHER" id="PTHR25466:SF9">
    <property type="entry name" value="FIBRONECTIN TYPE-III DOMAIN-CONTAINING PROTEIN"/>
    <property type="match status" value="1"/>
</dbReference>
<dbReference type="Pfam" id="PF07686">
    <property type="entry name" value="V-set"/>
    <property type="match status" value="1"/>
</dbReference>
<reference evidence="13" key="1">
    <citation type="submission" date="2022-03" db="EMBL/GenBank/DDBJ databases">
        <authorList>
            <person name="Tunstrom K."/>
        </authorList>
    </citation>
    <scope>NUCLEOTIDE SEQUENCE</scope>
</reference>
<protein>
    <recommendedName>
        <fullName evidence="12">Ig-like domain-containing protein</fullName>
    </recommendedName>
</protein>
<dbReference type="SMART" id="SM00409">
    <property type="entry name" value="IG"/>
    <property type="match status" value="1"/>
</dbReference>
<evidence type="ECO:0000256" key="3">
    <source>
        <dbReference type="ARBA" id="ARBA00022692"/>
    </source>
</evidence>
<organism evidence="13 14">
    <name type="scientific">Euphydryas editha</name>
    <name type="common">Edith's checkerspot</name>
    <dbReference type="NCBI Taxonomy" id="104508"/>
    <lineage>
        <taxon>Eukaryota</taxon>
        <taxon>Metazoa</taxon>
        <taxon>Ecdysozoa</taxon>
        <taxon>Arthropoda</taxon>
        <taxon>Hexapoda</taxon>
        <taxon>Insecta</taxon>
        <taxon>Pterygota</taxon>
        <taxon>Neoptera</taxon>
        <taxon>Endopterygota</taxon>
        <taxon>Lepidoptera</taxon>
        <taxon>Glossata</taxon>
        <taxon>Ditrysia</taxon>
        <taxon>Papilionoidea</taxon>
        <taxon>Nymphalidae</taxon>
        <taxon>Nymphalinae</taxon>
        <taxon>Euphydryas</taxon>
    </lineage>
</organism>
<evidence type="ECO:0000256" key="10">
    <source>
        <dbReference type="ARBA" id="ARBA00023319"/>
    </source>
</evidence>
<feature type="domain" description="Ig-like" evidence="12">
    <location>
        <begin position="17"/>
        <end position="123"/>
    </location>
</feature>
<dbReference type="EMBL" id="CAKOGL010000031">
    <property type="protein sequence ID" value="CAH2108242.1"/>
    <property type="molecule type" value="Genomic_DNA"/>
</dbReference>
<comment type="caution">
    <text evidence="13">The sequence shown here is derived from an EMBL/GenBank/DDBJ whole genome shotgun (WGS) entry which is preliminary data.</text>
</comment>
<dbReference type="Proteomes" id="UP001153954">
    <property type="component" value="Unassembled WGS sequence"/>
</dbReference>
<keyword evidence="2" id="KW-1003">Cell membrane</keyword>
<feature type="signal peptide" evidence="11">
    <location>
        <begin position="1"/>
        <end position="16"/>
    </location>
</feature>
<evidence type="ECO:0000256" key="9">
    <source>
        <dbReference type="ARBA" id="ARBA00023180"/>
    </source>
</evidence>
<dbReference type="Pfam" id="PF08205">
    <property type="entry name" value="C2-set_2"/>
    <property type="match status" value="1"/>
</dbReference>
<dbReference type="InterPro" id="IPR003599">
    <property type="entry name" value="Ig_sub"/>
</dbReference>
<evidence type="ECO:0000256" key="8">
    <source>
        <dbReference type="ARBA" id="ARBA00023170"/>
    </source>
</evidence>
<dbReference type="AlphaFoldDB" id="A0AAU9V8X7"/>
<sequence length="274" mass="30674">MWGIVLFLCFVAASRQISITEFSVPNSTKSGEDVRLTCKYELTSGESDKALFVKWWWTPFTNDERKQLYQRIAGHPAVAIHNDIKIEENDAILLLNVTPEDSGTYECEVSNIDEARKHSDLIVYTMGSGPVLNISLVEDGPDEDDKEDVLVTCSALDVAPYPDLVIVLNGQTLNTSESVYLRSPPDGSTYNITSTGVVSKDQADGAEISCELYYKDVNVTHSPFIVTETYYVNQSELTTTEDAEDAFRTEDPSYRLNNTKLTFRVPYLLLLIEV</sequence>
<evidence type="ECO:0000313" key="13">
    <source>
        <dbReference type="EMBL" id="CAH2108242.1"/>
    </source>
</evidence>
<keyword evidence="5" id="KW-1133">Transmembrane helix</keyword>
<dbReference type="InterPro" id="IPR013106">
    <property type="entry name" value="Ig_V-set"/>
</dbReference>
<dbReference type="GO" id="GO:0009897">
    <property type="term" value="C:external side of plasma membrane"/>
    <property type="evidence" value="ECO:0007669"/>
    <property type="project" value="TreeGrafter"/>
</dbReference>
<keyword evidence="14" id="KW-1185">Reference proteome</keyword>
<evidence type="ECO:0000256" key="6">
    <source>
        <dbReference type="ARBA" id="ARBA00023136"/>
    </source>
</evidence>
<accession>A0AAU9V8X7</accession>
<dbReference type="InterPro" id="IPR013783">
    <property type="entry name" value="Ig-like_fold"/>
</dbReference>
<dbReference type="PROSITE" id="PS50835">
    <property type="entry name" value="IG_LIKE"/>
    <property type="match status" value="1"/>
</dbReference>
<dbReference type="GO" id="GO:0007166">
    <property type="term" value="P:cell surface receptor signaling pathway"/>
    <property type="evidence" value="ECO:0007669"/>
    <property type="project" value="TreeGrafter"/>
</dbReference>
<dbReference type="Gene3D" id="2.60.40.10">
    <property type="entry name" value="Immunoglobulins"/>
    <property type="match status" value="2"/>
</dbReference>
<proteinExistence type="predicted"/>
<evidence type="ECO:0000313" key="14">
    <source>
        <dbReference type="Proteomes" id="UP001153954"/>
    </source>
</evidence>
<gene>
    <name evidence="13" type="ORF">EEDITHA_LOCUS22198</name>
</gene>
<evidence type="ECO:0000256" key="11">
    <source>
        <dbReference type="SAM" id="SignalP"/>
    </source>
</evidence>
<name>A0AAU9V8X7_EUPED</name>
<dbReference type="GO" id="GO:0006955">
    <property type="term" value="P:immune response"/>
    <property type="evidence" value="ECO:0007669"/>
    <property type="project" value="TreeGrafter"/>
</dbReference>
<dbReference type="InterPro" id="IPR007110">
    <property type="entry name" value="Ig-like_dom"/>
</dbReference>
<evidence type="ECO:0000256" key="2">
    <source>
        <dbReference type="ARBA" id="ARBA00022475"/>
    </source>
</evidence>
<keyword evidence="10" id="KW-0393">Immunoglobulin domain</keyword>
<dbReference type="PANTHER" id="PTHR25466">
    <property type="entry name" value="T-LYMPHOCYTE ACTIVATION ANTIGEN"/>
    <property type="match status" value="1"/>
</dbReference>
<keyword evidence="3" id="KW-0812">Transmembrane</keyword>
<dbReference type="InterPro" id="IPR013162">
    <property type="entry name" value="CD80_C2-set"/>
</dbReference>
<dbReference type="InterPro" id="IPR036179">
    <property type="entry name" value="Ig-like_dom_sf"/>
</dbReference>
<comment type="subcellular location">
    <subcellularLocation>
        <location evidence="1">Cell membrane</location>
        <topology evidence="1">Single-pass type I membrane protein</topology>
    </subcellularLocation>
</comment>